<keyword evidence="1" id="KW-0614">Plasmid</keyword>
<gene>
    <name evidence="1" type="ORF">RGR602_PB00466</name>
</gene>
<dbReference type="EMBL" id="CP006879">
    <property type="protein sequence ID" value="AJD43995.1"/>
    <property type="molecule type" value="Genomic_DNA"/>
</dbReference>
<protein>
    <submittedName>
        <fullName evidence="1">Uncharacterized protein</fullName>
    </submittedName>
</protein>
<evidence type="ECO:0000313" key="2">
    <source>
        <dbReference type="Proteomes" id="UP000031368"/>
    </source>
</evidence>
<accession>A0A0B4XB88</accession>
<dbReference type="HOGENOM" id="CLU_2957491_0_0_5"/>
<reference evidence="1 2" key="1">
    <citation type="submission" date="2013-11" db="EMBL/GenBank/DDBJ databases">
        <title>Complete genome sequence of Rhizobium gallicum bv. gallicum R602.</title>
        <authorList>
            <person name="Bustos P."/>
            <person name="Santamaria R.I."/>
            <person name="Lozano L."/>
            <person name="Acosta J.L."/>
            <person name="Ormeno-Orrillo E."/>
            <person name="Rogel M.A."/>
            <person name="Romero D."/>
            <person name="Cevallos M.A."/>
            <person name="Martinez-Romero E."/>
            <person name="Gonzalez V."/>
        </authorList>
    </citation>
    <scope>NUCLEOTIDE SEQUENCE [LARGE SCALE GENOMIC DNA]</scope>
    <source>
        <strain evidence="1 2">R602</strain>
        <plasmid evidence="1 2">pRgalR602b</plasmid>
    </source>
</reference>
<keyword evidence="2" id="KW-1185">Reference proteome</keyword>
<evidence type="ECO:0000313" key="1">
    <source>
        <dbReference type="EMBL" id="AJD43995.1"/>
    </source>
</evidence>
<geneLocation type="plasmid" evidence="1 2">
    <name>pRgalR602b</name>
</geneLocation>
<proteinExistence type="predicted"/>
<organism evidence="1 2">
    <name type="scientific">Rhizobium gallicum bv. gallicum R602sp</name>
    <dbReference type="NCBI Taxonomy" id="1041138"/>
    <lineage>
        <taxon>Bacteria</taxon>
        <taxon>Pseudomonadati</taxon>
        <taxon>Pseudomonadota</taxon>
        <taxon>Alphaproteobacteria</taxon>
        <taxon>Hyphomicrobiales</taxon>
        <taxon>Rhizobiaceae</taxon>
        <taxon>Rhizobium/Agrobacterium group</taxon>
        <taxon>Rhizobium</taxon>
    </lineage>
</organism>
<dbReference type="KEGG" id="rga:RGR602_PB00466"/>
<sequence length="59" mass="6320">MFTNMWNQWGVGGAYDHSALRLLAADGVALAGYQFQMIGMRPHAKAVAAGVVEFLLPGI</sequence>
<name>A0A0B4XB88_9HYPH</name>
<dbReference type="Proteomes" id="UP000031368">
    <property type="component" value="Plasmid pRgalR602b"/>
</dbReference>
<dbReference type="AlphaFoldDB" id="A0A0B4XB88"/>